<reference evidence="2 3" key="1">
    <citation type="submission" date="2021-04" db="EMBL/GenBank/DDBJ databases">
        <title>The genome sequence of type strain Ideonella paludis KCTC 32238.</title>
        <authorList>
            <person name="Liu Y."/>
        </authorList>
    </citation>
    <scope>NUCLEOTIDE SEQUENCE [LARGE SCALE GENOMIC DNA]</scope>
    <source>
        <strain evidence="2 3">KCTC 32238</strain>
    </source>
</reference>
<evidence type="ECO:0000259" key="1">
    <source>
        <dbReference type="Pfam" id="PF01979"/>
    </source>
</evidence>
<evidence type="ECO:0000313" key="3">
    <source>
        <dbReference type="Proteomes" id="UP000672097"/>
    </source>
</evidence>
<dbReference type="RefSeq" id="WP_210808668.1">
    <property type="nucleotide sequence ID" value="NZ_JAGQDG010000003.1"/>
</dbReference>
<dbReference type="Gene3D" id="3.40.50.10910">
    <property type="entry name" value="Amidohydrolase"/>
    <property type="match status" value="1"/>
</dbReference>
<dbReference type="SUPFAM" id="SSF51556">
    <property type="entry name" value="Metallo-dependent hydrolases"/>
    <property type="match status" value="1"/>
</dbReference>
<gene>
    <name evidence="2" type="ORF">KAK11_09645</name>
</gene>
<dbReference type="InterPro" id="IPR011059">
    <property type="entry name" value="Metal-dep_hydrolase_composite"/>
</dbReference>
<accession>A0ABS5DWS1</accession>
<sequence>MPASTVFNAQICPAILRVLTATLVAGGLSLSVLAQERVTRYGAWAQGHAAGKMVVSESKSGASPQALTQWRIQYQYLNNGRGPTLSETLQVDEQGRLLQHAISGRSEFGSPVREVFSRTGETARWDSGADQGSAKLGADELAFYSPMEGSPGALSPLLTIAHRLGLDSVPTLPRGAARIEVLDRLLWRKPEADATAIPLALVALHGADVFPRLAWVREDADRAFFADIGPSWSLIEEGFEAAAPELLARQDAAEQARLKALMSAVRQSLPGKTLIRGARWFDAPAAVMREPEDVLIENGRIIARGPAASAHANITNTIDAPGSSLLPGLWDMHVHVGKSDLLLHLAAGVTTVRDLSNDNDYLGKLRQQLSQGELLGPRVLANGFIEGESPFSARGGFVVASLDDALKAVDLYADKGYTQLKLYNSFKPEWVGPTVAHAHKKGLKVGGHVPAFMRAADVLEAGFDEIHHINQVMLNFFVKPKDDTRTLLRFYLVGDNAHRINLDSPEARSFVSQLVKRQTVVDPTLSTFEGSFKQRQGQLNPSYHDIAENLPPQFARSLRRNSMDVNNSNAKRFSASYDKMLALVAKMHQAGVPLVAGTDDFPGLMYPRELALYVKAGIPPGEVLRMATVGSAKVAGMAHDVGAIEVGQRADLILVSGDPTRDINAVRRVQLVIRDGVMLDPAHIWRAHGITPFAAMPPLQRP</sequence>
<dbReference type="PANTHER" id="PTHR43135">
    <property type="entry name" value="ALPHA-D-RIBOSE 1-METHYLPHOSPHONATE 5-TRIPHOSPHATE DIPHOSPHATASE"/>
    <property type="match status" value="1"/>
</dbReference>
<dbReference type="InterPro" id="IPR032466">
    <property type="entry name" value="Metal_Hydrolase"/>
</dbReference>
<organism evidence="2 3">
    <name type="scientific">Ideonella paludis</name>
    <dbReference type="NCBI Taxonomy" id="1233411"/>
    <lineage>
        <taxon>Bacteria</taxon>
        <taxon>Pseudomonadati</taxon>
        <taxon>Pseudomonadota</taxon>
        <taxon>Betaproteobacteria</taxon>
        <taxon>Burkholderiales</taxon>
        <taxon>Sphaerotilaceae</taxon>
        <taxon>Ideonella</taxon>
    </lineage>
</organism>
<comment type="caution">
    <text evidence="2">The sequence shown here is derived from an EMBL/GenBank/DDBJ whole genome shotgun (WGS) entry which is preliminary data.</text>
</comment>
<dbReference type="EMBL" id="JAGQDG010000003">
    <property type="protein sequence ID" value="MBQ0935590.1"/>
    <property type="molecule type" value="Genomic_DNA"/>
</dbReference>
<keyword evidence="3" id="KW-1185">Reference proteome</keyword>
<dbReference type="InterPro" id="IPR051781">
    <property type="entry name" value="Metallo-dep_Hydrolase"/>
</dbReference>
<evidence type="ECO:0000313" key="2">
    <source>
        <dbReference type="EMBL" id="MBQ0935590.1"/>
    </source>
</evidence>
<dbReference type="InterPro" id="IPR006680">
    <property type="entry name" value="Amidohydro-rel"/>
</dbReference>
<feature type="domain" description="Amidohydrolase-related" evidence="1">
    <location>
        <begin position="578"/>
        <end position="677"/>
    </location>
</feature>
<dbReference type="PANTHER" id="PTHR43135:SF3">
    <property type="entry name" value="ALPHA-D-RIBOSE 1-METHYLPHOSPHONATE 5-TRIPHOSPHATE DIPHOSPHATASE"/>
    <property type="match status" value="1"/>
</dbReference>
<dbReference type="Gene3D" id="2.30.40.10">
    <property type="entry name" value="Urease, subunit C, domain 1"/>
    <property type="match status" value="1"/>
</dbReference>
<dbReference type="Gene3D" id="1.20.58.520">
    <property type="entry name" value="Amidohydrolase"/>
    <property type="match status" value="1"/>
</dbReference>
<dbReference type="SUPFAM" id="SSF51338">
    <property type="entry name" value="Composite domain of metallo-dependent hydrolases"/>
    <property type="match status" value="1"/>
</dbReference>
<dbReference type="Proteomes" id="UP000672097">
    <property type="component" value="Unassembled WGS sequence"/>
</dbReference>
<name>A0ABS5DWS1_9BURK</name>
<protein>
    <submittedName>
        <fullName evidence="2">Amidohydrolase family protein</fullName>
    </submittedName>
</protein>
<dbReference type="Pfam" id="PF01979">
    <property type="entry name" value="Amidohydro_1"/>
    <property type="match status" value="1"/>
</dbReference>
<dbReference type="Gene3D" id="3.30.110.90">
    <property type="entry name" value="Amidohydrolase"/>
    <property type="match status" value="1"/>
</dbReference>
<proteinExistence type="predicted"/>